<protein>
    <submittedName>
        <fullName evidence="1">Uncharacterized protein</fullName>
    </submittedName>
</protein>
<reference evidence="1 2" key="1">
    <citation type="submission" date="2018-01" db="EMBL/GenBank/DDBJ databases">
        <title>Draft genome sequence of Sphaerisporangium sp. 7K107.</title>
        <authorList>
            <person name="Sahin N."/>
            <person name="Saygin H."/>
            <person name="Ay H."/>
        </authorList>
    </citation>
    <scope>NUCLEOTIDE SEQUENCE [LARGE SCALE GENOMIC DNA]</scope>
    <source>
        <strain evidence="1 2">7K107</strain>
    </source>
</reference>
<keyword evidence="2" id="KW-1185">Reference proteome</keyword>
<accession>A0A2W2FUY7</accession>
<proteinExistence type="predicted"/>
<dbReference type="Proteomes" id="UP000248544">
    <property type="component" value="Unassembled WGS sequence"/>
</dbReference>
<organism evidence="1 2">
    <name type="scientific">Spongiactinospora gelatinilytica</name>
    <dbReference type="NCBI Taxonomy" id="2666298"/>
    <lineage>
        <taxon>Bacteria</taxon>
        <taxon>Bacillati</taxon>
        <taxon>Actinomycetota</taxon>
        <taxon>Actinomycetes</taxon>
        <taxon>Streptosporangiales</taxon>
        <taxon>Streptosporangiaceae</taxon>
        <taxon>Spongiactinospora</taxon>
    </lineage>
</organism>
<comment type="caution">
    <text evidence="1">The sequence shown here is derived from an EMBL/GenBank/DDBJ whole genome shotgun (WGS) entry which is preliminary data.</text>
</comment>
<dbReference type="AlphaFoldDB" id="A0A2W2FUY7"/>
<sequence length="114" mass="12228">MGRCSGRGWPLGERRWGTWSSTRYTPAAGAGREALAITAARHGRRPPPGVPAWAAAVALRVLPRIVPFDLAAYLRTHFAKVSAQTGLMLQEWIEEGAVRGLPVANLKALSAGRS</sequence>
<dbReference type="EMBL" id="POUA01000206">
    <property type="protein sequence ID" value="PZG39601.1"/>
    <property type="molecule type" value="Genomic_DNA"/>
</dbReference>
<name>A0A2W2FUY7_9ACTN</name>
<evidence type="ECO:0000313" key="2">
    <source>
        <dbReference type="Proteomes" id="UP000248544"/>
    </source>
</evidence>
<gene>
    <name evidence="1" type="ORF">C1I98_23650</name>
</gene>
<evidence type="ECO:0000313" key="1">
    <source>
        <dbReference type="EMBL" id="PZG39601.1"/>
    </source>
</evidence>